<comment type="caution">
    <text evidence="9">The sequence shown here is derived from an EMBL/GenBank/DDBJ whole genome shotgun (WGS) entry which is preliminary data.</text>
</comment>
<dbReference type="RefSeq" id="WP_121659177.1">
    <property type="nucleotide sequence ID" value="NZ_BMEK01000002.1"/>
</dbReference>
<dbReference type="GO" id="GO:0003677">
    <property type="term" value="F:DNA binding"/>
    <property type="evidence" value="ECO:0007669"/>
    <property type="project" value="UniProtKB-UniRule"/>
</dbReference>
<feature type="active site" description="Proton acceptor" evidence="6">
    <location>
        <position position="105"/>
    </location>
</feature>
<sequence length="271" mass="28916">MSNECKHGFENGACATCFPSAPPAPKVVVAPKRAPRPRTTSLRTAPAAGSKAAAESSIDIAEQRIYHVTHISNLEKMLASGVLLADSVSADPRVDISSPENRDARRSTLVSKAGTATVADYVPFFLTPNASLWASLRSDAADPRLSGEARSTAVNDYVVLVSSIKKVRDTSEPGYSNIVVTDGDAAGAVTRLEATKESAERMLRKLRAEEESGAILEAEVLVETSLPFDAISVISVATVSVRETVKEMLESTPYKAKVAAHPPWFQYESAL</sequence>
<evidence type="ECO:0000313" key="10">
    <source>
        <dbReference type="Proteomes" id="UP000282460"/>
    </source>
</evidence>
<feature type="binding site" evidence="6">
    <location>
        <position position="84"/>
    </location>
    <ligand>
        <name>NAD(+)</name>
        <dbReference type="ChEBI" id="CHEBI:57540"/>
    </ligand>
</feature>
<keyword evidence="10" id="KW-1185">Reference proteome</keyword>
<dbReference type="AlphaFoldDB" id="A0A3L7J3V8"/>
<dbReference type="GO" id="GO:0016779">
    <property type="term" value="F:nucleotidyltransferase activity"/>
    <property type="evidence" value="ECO:0007669"/>
    <property type="project" value="UniProtKB-UniRule"/>
</dbReference>
<dbReference type="Proteomes" id="UP000282460">
    <property type="component" value="Unassembled WGS sequence"/>
</dbReference>
<accession>A0A3L7J3V8</accession>
<organism evidence="9 10">
    <name type="scientific">Mycetocola zhadangensis</name>
    <dbReference type="NCBI Taxonomy" id="1164595"/>
    <lineage>
        <taxon>Bacteria</taxon>
        <taxon>Bacillati</taxon>
        <taxon>Actinomycetota</taxon>
        <taxon>Actinomycetes</taxon>
        <taxon>Micrococcales</taxon>
        <taxon>Microbacteriaceae</taxon>
        <taxon>Mycetocola</taxon>
    </lineage>
</organism>
<keyword evidence="5 6" id="KW-0238">DNA-binding</keyword>
<dbReference type="GO" id="GO:0016757">
    <property type="term" value="F:glycosyltransferase activity"/>
    <property type="evidence" value="ECO:0007669"/>
    <property type="project" value="UniProtKB-UniRule"/>
</dbReference>
<name>A0A3L7J3V8_9MICO</name>
<dbReference type="PROSITE" id="PS52018">
    <property type="entry name" value="DART"/>
    <property type="match status" value="1"/>
</dbReference>
<dbReference type="InterPro" id="IPR029494">
    <property type="entry name" value="DarT"/>
</dbReference>
<evidence type="ECO:0000256" key="4">
    <source>
        <dbReference type="ARBA" id="ARBA00022695"/>
    </source>
</evidence>
<comment type="similarity">
    <text evidence="6">Belongs to the DarT ADP-ribosyltransferase family.</text>
</comment>
<evidence type="ECO:0000259" key="8">
    <source>
        <dbReference type="PROSITE" id="PS52018"/>
    </source>
</evidence>
<evidence type="ECO:0000256" key="1">
    <source>
        <dbReference type="ARBA" id="ARBA00022649"/>
    </source>
</evidence>
<evidence type="ECO:0000256" key="6">
    <source>
        <dbReference type="PROSITE-ProRule" id="PRU01362"/>
    </source>
</evidence>
<keyword evidence="2 6" id="KW-0328">Glycosyltransferase</keyword>
<gene>
    <name evidence="9" type="ORF">D9V28_07830</name>
</gene>
<evidence type="ECO:0000256" key="5">
    <source>
        <dbReference type="ARBA" id="ARBA00023125"/>
    </source>
</evidence>
<evidence type="ECO:0000256" key="2">
    <source>
        <dbReference type="ARBA" id="ARBA00022676"/>
    </source>
</evidence>
<reference evidence="9 10" key="1">
    <citation type="submission" date="2018-10" db="EMBL/GenBank/DDBJ databases">
        <authorList>
            <person name="Li J."/>
        </authorList>
    </citation>
    <scope>NUCLEOTIDE SEQUENCE [LARGE SCALE GENOMIC DNA]</scope>
    <source>
        <strain evidence="9 10">ZD1-4</strain>
    </source>
</reference>
<evidence type="ECO:0000313" key="9">
    <source>
        <dbReference type="EMBL" id="RLQ84131.1"/>
    </source>
</evidence>
<comment type="catalytic activity">
    <reaction evidence="6">
        <text>a thymidine in DNA + NAD(+) = an N-(ADP-alpha-D-ribosyl)-thymidine in DNA + nicotinamide + H(+)</text>
        <dbReference type="Rhea" id="RHEA:71651"/>
        <dbReference type="Rhea" id="RHEA-COMP:13556"/>
        <dbReference type="Rhea" id="RHEA-COMP:18051"/>
        <dbReference type="ChEBI" id="CHEBI:15378"/>
        <dbReference type="ChEBI" id="CHEBI:17154"/>
        <dbReference type="ChEBI" id="CHEBI:57540"/>
        <dbReference type="ChEBI" id="CHEBI:137386"/>
        <dbReference type="ChEBI" id="CHEBI:191199"/>
    </reaction>
</comment>
<dbReference type="Pfam" id="PF14487">
    <property type="entry name" value="DarT"/>
    <property type="match status" value="1"/>
</dbReference>
<feature type="binding site" evidence="6">
    <location>
        <position position="105"/>
    </location>
    <ligand>
        <name>NAD(+)</name>
        <dbReference type="ChEBI" id="CHEBI:57540"/>
    </ligand>
</feature>
<evidence type="ECO:0000256" key="3">
    <source>
        <dbReference type="ARBA" id="ARBA00022679"/>
    </source>
</evidence>
<dbReference type="EMBL" id="RCWJ01000002">
    <property type="protein sequence ID" value="RLQ84131.1"/>
    <property type="molecule type" value="Genomic_DNA"/>
</dbReference>
<feature type="domain" description="DarT" evidence="8">
    <location>
        <begin position="63"/>
        <end position="266"/>
    </location>
</feature>
<feature type="binding site" evidence="6">
    <location>
        <begin position="67"/>
        <end position="69"/>
    </location>
    <ligand>
        <name>NAD(+)</name>
        <dbReference type="ChEBI" id="CHEBI:57540"/>
    </ligand>
</feature>
<keyword evidence="1 6" id="KW-1277">Toxin-antitoxin system</keyword>
<feature type="active site" evidence="6">
    <location>
        <position position="219"/>
    </location>
</feature>
<dbReference type="OrthoDB" id="9813972at2"/>
<proteinExistence type="inferred from homology"/>
<comment type="caution">
    <text evidence="6">Lacks conserved residue(s) required for the propagation of feature annotation.</text>
</comment>
<keyword evidence="4 6" id="KW-0548">Nucleotidyltransferase</keyword>
<evidence type="ECO:0000256" key="7">
    <source>
        <dbReference type="SAM" id="MobiDB-lite"/>
    </source>
</evidence>
<protein>
    <submittedName>
        <fullName evidence="9">DUF4433 domain-containing protein</fullName>
    </submittedName>
</protein>
<keyword evidence="3 6" id="KW-0808">Transferase</keyword>
<feature type="region of interest" description="Disordered" evidence="7">
    <location>
        <begin position="28"/>
        <end position="48"/>
    </location>
</feature>